<dbReference type="InterPro" id="IPR013783">
    <property type="entry name" value="Ig-like_fold"/>
</dbReference>
<dbReference type="PROSITE" id="PS50853">
    <property type="entry name" value="FN3"/>
    <property type="match status" value="1"/>
</dbReference>
<evidence type="ECO:0000259" key="2">
    <source>
        <dbReference type="PROSITE" id="PS50853"/>
    </source>
</evidence>
<keyword evidence="3" id="KW-1185">Reference proteome</keyword>
<dbReference type="GO" id="GO:0098609">
    <property type="term" value="P:cell-cell adhesion"/>
    <property type="evidence" value="ECO:0007669"/>
    <property type="project" value="TreeGrafter"/>
</dbReference>
<evidence type="ECO:0000313" key="3">
    <source>
        <dbReference type="Proteomes" id="UP000887564"/>
    </source>
</evidence>
<dbReference type="AlphaFoldDB" id="A0A914S2J9"/>
<dbReference type="PANTHER" id="PTHR44170">
    <property type="entry name" value="PROTEIN SIDEKICK"/>
    <property type="match status" value="1"/>
</dbReference>
<accession>A0A914S2J9</accession>
<dbReference type="SUPFAM" id="SSF49265">
    <property type="entry name" value="Fibronectin type III"/>
    <property type="match status" value="1"/>
</dbReference>
<dbReference type="Pfam" id="PF00041">
    <property type="entry name" value="fn3"/>
    <property type="match status" value="1"/>
</dbReference>
<evidence type="ECO:0000313" key="4">
    <source>
        <dbReference type="WBParaSite" id="PEQ_0000854001-mRNA-1"/>
    </source>
</evidence>
<dbReference type="Proteomes" id="UP000887564">
    <property type="component" value="Unplaced"/>
</dbReference>
<dbReference type="CDD" id="cd00063">
    <property type="entry name" value="FN3"/>
    <property type="match status" value="1"/>
</dbReference>
<sequence length="146" mass="15985">MGRSTSQISVTTTKEQAVPGKVKNLRAVALSPETIEVTWEPPSGNGPTAAQYKLFYIREGTLYSRSLLGCMISVSDSLDGLSLMWFLGLQMKKTSYTLHGMDKYVEYVIRVEAEGANGAGLSSEPITVRTLSDLPSMPPADVRYEF</sequence>
<proteinExistence type="predicted"/>
<reference evidence="4" key="1">
    <citation type="submission" date="2022-11" db="UniProtKB">
        <authorList>
            <consortium name="WormBaseParasite"/>
        </authorList>
    </citation>
    <scope>IDENTIFICATION</scope>
</reference>
<dbReference type="SMART" id="SM00060">
    <property type="entry name" value="FN3"/>
    <property type="match status" value="1"/>
</dbReference>
<dbReference type="InterPro" id="IPR036116">
    <property type="entry name" value="FN3_sf"/>
</dbReference>
<organism evidence="3 4">
    <name type="scientific">Parascaris equorum</name>
    <name type="common">Equine roundworm</name>
    <dbReference type="NCBI Taxonomy" id="6256"/>
    <lineage>
        <taxon>Eukaryota</taxon>
        <taxon>Metazoa</taxon>
        <taxon>Ecdysozoa</taxon>
        <taxon>Nematoda</taxon>
        <taxon>Chromadorea</taxon>
        <taxon>Rhabditida</taxon>
        <taxon>Spirurina</taxon>
        <taxon>Ascaridomorpha</taxon>
        <taxon>Ascaridoidea</taxon>
        <taxon>Ascarididae</taxon>
        <taxon>Parascaris</taxon>
    </lineage>
</organism>
<feature type="domain" description="Fibronectin type-III" evidence="2">
    <location>
        <begin position="21"/>
        <end position="133"/>
    </location>
</feature>
<protein>
    <submittedName>
        <fullName evidence="4">Fibronectin type-III domain-containing protein</fullName>
    </submittedName>
</protein>
<keyword evidence="1" id="KW-1015">Disulfide bond</keyword>
<evidence type="ECO:0000256" key="1">
    <source>
        <dbReference type="ARBA" id="ARBA00023157"/>
    </source>
</evidence>
<dbReference type="InterPro" id="IPR003961">
    <property type="entry name" value="FN3_dom"/>
</dbReference>
<dbReference type="WBParaSite" id="PEQ_0000854001-mRNA-1">
    <property type="protein sequence ID" value="PEQ_0000854001-mRNA-1"/>
    <property type="gene ID" value="PEQ_0000854001"/>
</dbReference>
<dbReference type="PANTHER" id="PTHR44170:SF56">
    <property type="entry name" value="FIBRONECTIN TYPE-III DOMAIN-CONTAINING PROTEIN"/>
    <property type="match status" value="1"/>
</dbReference>
<dbReference type="Gene3D" id="2.60.40.10">
    <property type="entry name" value="Immunoglobulins"/>
    <property type="match status" value="1"/>
</dbReference>
<name>A0A914S2J9_PAREQ</name>